<evidence type="ECO:0000313" key="3">
    <source>
        <dbReference type="Proteomes" id="UP000746503"/>
    </source>
</evidence>
<name>A0ABX1AIG0_9ACTN</name>
<accession>A0ABX1AIG0</accession>
<dbReference type="CDD" id="cd00093">
    <property type="entry name" value="HTH_XRE"/>
    <property type="match status" value="1"/>
</dbReference>
<proteinExistence type="predicted"/>
<evidence type="ECO:0000313" key="2">
    <source>
        <dbReference type="EMBL" id="NJP65686.1"/>
    </source>
</evidence>
<dbReference type="InterPro" id="IPR043917">
    <property type="entry name" value="DUF5753"/>
</dbReference>
<dbReference type="Gene3D" id="1.10.260.40">
    <property type="entry name" value="lambda repressor-like DNA-binding domains"/>
    <property type="match status" value="1"/>
</dbReference>
<dbReference type="Pfam" id="PF19054">
    <property type="entry name" value="DUF5753"/>
    <property type="match status" value="1"/>
</dbReference>
<dbReference type="InterPro" id="IPR001387">
    <property type="entry name" value="Cro/C1-type_HTH"/>
</dbReference>
<dbReference type="InterPro" id="IPR010982">
    <property type="entry name" value="Lambda_DNA-bd_dom_sf"/>
</dbReference>
<evidence type="ECO:0000259" key="1">
    <source>
        <dbReference type="PROSITE" id="PS50943"/>
    </source>
</evidence>
<dbReference type="RefSeq" id="WP_167932215.1">
    <property type="nucleotide sequence ID" value="NZ_JAAVJB010000022.1"/>
</dbReference>
<dbReference type="SUPFAM" id="SSF47413">
    <property type="entry name" value="lambda repressor-like DNA-binding domains"/>
    <property type="match status" value="1"/>
</dbReference>
<protein>
    <submittedName>
        <fullName evidence="2">Helix-turn-helix domain-containing protein</fullName>
    </submittedName>
</protein>
<keyword evidence="3" id="KW-1185">Reference proteome</keyword>
<organism evidence="2 3">
    <name type="scientific">Streptomyces spiramenti</name>
    <dbReference type="NCBI Taxonomy" id="2720606"/>
    <lineage>
        <taxon>Bacteria</taxon>
        <taxon>Bacillati</taxon>
        <taxon>Actinomycetota</taxon>
        <taxon>Actinomycetes</taxon>
        <taxon>Kitasatosporales</taxon>
        <taxon>Streptomycetaceae</taxon>
        <taxon>Streptomyces</taxon>
    </lineage>
</organism>
<feature type="domain" description="HTH cro/C1-type" evidence="1">
    <location>
        <begin position="22"/>
        <end position="76"/>
    </location>
</feature>
<dbReference type="SMART" id="SM00530">
    <property type="entry name" value="HTH_XRE"/>
    <property type="match status" value="1"/>
</dbReference>
<dbReference type="Proteomes" id="UP000746503">
    <property type="component" value="Unassembled WGS sequence"/>
</dbReference>
<dbReference type="PROSITE" id="PS50943">
    <property type="entry name" value="HTH_CROC1"/>
    <property type="match status" value="1"/>
</dbReference>
<gene>
    <name evidence="2" type="ORF">HCJ92_05125</name>
</gene>
<sequence>MTAERITPSPKVSLLEFFGTELRRLRTKASWAQGELASAAHTTQSMICKIERARQVPSIEMSESLDAALATDGHFARLHPLVLAYAYPAWFLPYVEMEREATAIREFQGQVVPGLLQTEAYARALLSTRRPDSLDDLVTSRLSRQEVLERPSRPRAWFVLDEQVLRRRVGDARLVGEQLERLLSAASEPRTVVQIIPDSRGVHAGLDGSFSLLSSSSGEVLHLEGFFEGRLSIDPTETAEALHAYDLLRADALPPCQSADLIREYLRGLTTWGT</sequence>
<reference evidence="2 3" key="1">
    <citation type="submission" date="2020-03" db="EMBL/GenBank/DDBJ databases">
        <title>Draft genome of Streptomyces sp. ventii, isolated from the Axial Seamount in the Pacific Ocean, and resequencing of the two type strains Streptomyces lonarensis strain NCL 716 and Streptomyces bohaiensis strain 11A07.</title>
        <authorList>
            <person name="Loughran R.M."/>
            <person name="Pfannmuller K.M."/>
            <person name="Wasson B.J."/>
            <person name="Deadmond M.C."/>
            <person name="Paddock B.E."/>
            <person name="Koyack M.J."/>
            <person name="Gallegos D.A."/>
            <person name="Mitchell E.A."/>
            <person name="Ushijima B."/>
            <person name="Saw J.H."/>
            <person name="Mcphail K.L."/>
            <person name="Videau P."/>
        </authorList>
    </citation>
    <scope>NUCLEOTIDE SEQUENCE [LARGE SCALE GENOMIC DNA]</scope>
    <source>
        <strain evidence="3">5675061</strain>
    </source>
</reference>
<comment type="caution">
    <text evidence="2">The sequence shown here is derived from an EMBL/GenBank/DDBJ whole genome shotgun (WGS) entry which is preliminary data.</text>
</comment>
<dbReference type="EMBL" id="JAAVJB010000022">
    <property type="protein sequence ID" value="NJP65686.1"/>
    <property type="molecule type" value="Genomic_DNA"/>
</dbReference>
<dbReference type="Pfam" id="PF13560">
    <property type="entry name" value="HTH_31"/>
    <property type="match status" value="1"/>
</dbReference>